<dbReference type="Proteomes" id="UP000694888">
    <property type="component" value="Unplaced"/>
</dbReference>
<feature type="domain" description="PX" evidence="5">
    <location>
        <begin position="15"/>
        <end position="127"/>
    </location>
</feature>
<dbReference type="PANTHER" id="PTHR22999:SF40">
    <property type="entry name" value="PX DOMAIN-CONTAINING PROTEIN KINASE-LIKE PROTEIN"/>
    <property type="match status" value="1"/>
</dbReference>
<evidence type="ECO:0000259" key="5">
    <source>
        <dbReference type="PROSITE" id="PS50195"/>
    </source>
</evidence>
<dbReference type="GeneID" id="101859021"/>
<dbReference type="InterPro" id="IPR011009">
    <property type="entry name" value="Kinase-like_dom_sf"/>
</dbReference>
<dbReference type="CDD" id="cd22062">
    <property type="entry name" value="WH2_DdVASP-like"/>
    <property type="match status" value="1"/>
</dbReference>
<proteinExistence type="predicted"/>
<feature type="region of interest" description="Disordered" evidence="3">
    <location>
        <begin position="452"/>
        <end position="577"/>
    </location>
</feature>
<dbReference type="Pfam" id="PF00787">
    <property type="entry name" value="PX"/>
    <property type="match status" value="1"/>
</dbReference>
<dbReference type="InterPro" id="IPR003124">
    <property type="entry name" value="WH2_dom"/>
</dbReference>
<dbReference type="InterPro" id="IPR051837">
    <property type="entry name" value="SortingNexin/PXDomain-PKLike"/>
</dbReference>
<feature type="domain" description="Protein kinase" evidence="4">
    <location>
        <begin position="114"/>
        <end position="443"/>
    </location>
</feature>
<dbReference type="PANTHER" id="PTHR22999">
    <property type="entry name" value="PX SERINE/THREONINE KINASE PXK"/>
    <property type="match status" value="1"/>
</dbReference>
<dbReference type="InterPro" id="IPR036871">
    <property type="entry name" value="PX_dom_sf"/>
</dbReference>
<dbReference type="Pfam" id="PF07714">
    <property type="entry name" value="PK_Tyr_Ser-Thr"/>
    <property type="match status" value="1"/>
</dbReference>
<evidence type="ECO:0000313" key="7">
    <source>
        <dbReference type="RefSeq" id="XP_035826127.1"/>
    </source>
</evidence>
<dbReference type="SUPFAM" id="SSF64268">
    <property type="entry name" value="PX domain"/>
    <property type="match status" value="1"/>
</dbReference>
<dbReference type="InterPro" id="IPR001683">
    <property type="entry name" value="PX_dom"/>
</dbReference>
<dbReference type="InterPro" id="IPR000719">
    <property type="entry name" value="Prot_kinase_dom"/>
</dbReference>
<accession>A0ABM1VUN5</accession>
<dbReference type="Pfam" id="PF02205">
    <property type="entry name" value="WH2"/>
    <property type="match status" value="1"/>
</dbReference>
<feature type="compositionally biased region" description="Pro residues" evidence="3">
    <location>
        <begin position="490"/>
        <end position="541"/>
    </location>
</feature>
<keyword evidence="2" id="KW-0963">Cytoplasm</keyword>
<organism evidence="6 7">
    <name type="scientific">Aplysia californica</name>
    <name type="common">California sea hare</name>
    <dbReference type="NCBI Taxonomy" id="6500"/>
    <lineage>
        <taxon>Eukaryota</taxon>
        <taxon>Metazoa</taxon>
        <taxon>Spiralia</taxon>
        <taxon>Lophotrochozoa</taxon>
        <taxon>Mollusca</taxon>
        <taxon>Gastropoda</taxon>
        <taxon>Heterobranchia</taxon>
        <taxon>Euthyneura</taxon>
        <taxon>Tectipleura</taxon>
        <taxon>Aplysiida</taxon>
        <taxon>Aplysioidea</taxon>
        <taxon>Aplysiidae</taxon>
        <taxon>Aplysia</taxon>
    </lineage>
</organism>
<reference evidence="7" key="1">
    <citation type="submission" date="2025-08" db="UniProtKB">
        <authorList>
            <consortium name="RefSeq"/>
        </authorList>
    </citation>
    <scope>IDENTIFICATION</scope>
</reference>
<evidence type="ECO:0000256" key="3">
    <source>
        <dbReference type="SAM" id="MobiDB-lite"/>
    </source>
</evidence>
<protein>
    <submittedName>
        <fullName evidence="7">PX domain-containing protein kinase-like protein isoform X1</fullName>
    </submittedName>
</protein>
<dbReference type="Gene3D" id="1.10.510.10">
    <property type="entry name" value="Transferase(Phosphotransferase) domain 1"/>
    <property type="match status" value="1"/>
</dbReference>
<evidence type="ECO:0000259" key="4">
    <source>
        <dbReference type="PROSITE" id="PS50011"/>
    </source>
</evidence>
<dbReference type="PROSITE" id="PS50195">
    <property type="entry name" value="PX"/>
    <property type="match status" value="1"/>
</dbReference>
<dbReference type="SMART" id="SM00312">
    <property type="entry name" value="PX"/>
    <property type="match status" value="1"/>
</dbReference>
<evidence type="ECO:0000256" key="1">
    <source>
        <dbReference type="ARBA" id="ARBA00004496"/>
    </source>
</evidence>
<sequence>MANVFEQKKSTKVTLDDTTALSCSIETAQKKADHIEYIIRVQRGPLKDNSWQITKRYSDFEKLDAQLKSSNVDLPLPPKKVFGNFDREFIAERQNGLQNYLQAITCIPVVANSIMVKKFLDANNYSSNFLELALQHVSMIFRSEPNWDVVEPFPDIGWRIRKHFILIKPLAQPKVRQMLSWMEFGPDMYLPVKELTAIMKVLPMIKHPYIYPCHFTAANENGGMVIRDYYEPGTLRDYLCKCKPKGNYMTKYGNPKKRMPLDIGAVKTFGRQILEALKFLHDKGFPYGHLHAGNILVINSCCQLLDIENSIMGLPGYYRAFYTQVKKVQSLETIDVYCFGQVLYEMSFGSQINAPTCDQFPPECPAQIRSVLESILTTEACKNGLPSVADLLSHPLFCDVSLPPPVAKPVLKIPSKLKEFVKSAKEEIESRLKSDQKLLKQVLRISKAKEFHMSEEEKKKRRKSRKKALENGVSDSASSTSGTPAEAPVTPAPGGPPTGAPTPPPPPSAPAPPPPPPSAPAAPPPPPPGGAPPPPPPPPPASSSSSSSRGALLSSITSFSKGGLKKAQTNDRSLPKV</sequence>
<dbReference type="PROSITE" id="PS50011">
    <property type="entry name" value="PROTEIN_KINASE_DOM"/>
    <property type="match status" value="1"/>
</dbReference>
<evidence type="ECO:0000313" key="6">
    <source>
        <dbReference type="Proteomes" id="UP000694888"/>
    </source>
</evidence>
<dbReference type="RefSeq" id="XP_035826127.1">
    <property type="nucleotide sequence ID" value="XM_035970234.1"/>
</dbReference>
<dbReference type="Gene3D" id="3.30.1520.10">
    <property type="entry name" value="Phox-like domain"/>
    <property type="match status" value="1"/>
</dbReference>
<gene>
    <name evidence="7" type="primary">LOC101859021</name>
</gene>
<name>A0ABM1VUN5_APLCA</name>
<comment type="subcellular location">
    <subcellularLocation>
        <location evidence="1">Cytoplasm</location>
    </subcellularLocation>
</comment>
<dbReference type="InterPro" id="IPR001245">
    <property type="entry name" value="Ser-Thr/Tyr_kinase_cat_dom"/>
</dbReference>
<evidence type="ECO:0000256" key="2">
    <source>
        <dbReference type="ARBA" id="ARBA00022490"/>
    </source>
</evidence>
<dbReference type="SMART" id="SM00220">
    <property type="entry name" value="S_TKc"/>
    <property type="match status" value="1"/>
</dbReference>
<keyword evidence="6" id="KW-1185">Reference proteome</keyword>
<dbReference type="SUPFAM" id="SSF56112">
    <property type="entry name" value="Protein kinase-like (PK-like)"/>
    <property type="match status" value="1"/>
</dbReference>